<dbReference type="PANTHER" id="PTHR30160:SF7">
    <property type="entry name" value="ADP-HEPTOSE--LPS HEPTOSYLTRANSFERASE 2"/>
    <property type="match status" value="1"/>
</dbReference>
<organism evidence="3">
    <name type="scientific">hydrothermal vent metagenome</name>
    <dbReference type="NCBI Taxonomy" id="652676"/>
    <lineage>
        <taxon>unclassified sequences</taxon>
        <taxon>metagenomes</taxon>
        <taxon>ecological metagenomes</taxon>
    </lineage>
</organism>
<dbReference type="GO" id="GO:0005829">
    <property type="term" value="C:cytosol"/>
    <property type="evidence" value="ECO:0007669"/>
    <property type="project" value="TreeGrafter"/>
</dbReference>
<sequence>MGDNILVLNHTRMGDLIQTTPLLRGLKEKDPDVRITMLANAKFAGILEFIYGVDELIKFDIQQFCPTSGEEPNVLEIYEYLDRLTADLKSRRFDTIINLSHSKLSAMLAWLIGAGDTRGFLSTPRGERLVHDPWLVYFTSFLAFRKYNRFNIVDLYMRGAGITPRSSGVSLTIDQEALKAVNERQREIGIKRGEIIVGIQAGASRKDRRWPPENFAKVADYLAVNRGAKIVLFGAPSEKELGDEVEAAMENKAINLIGATSLSELVGWIKSVDLLVTNDTGTMHIAAAVGTPIVGIFFTHARCEETGPYCQGAFILQARIDCAPCSHQTVCDHYSCLEYITDKDVIAASETMLDGKDRAPQSADLFARARIYFSRFHNDGGIEYEPAKREPLDRCELFAYLYRPIFNEVIPRWMNPEKINVSHEITDTVAPDLENRFSRPPERELARWIERALEGAAKLLELTSEGNRLTRAISSATMLSGGDDLKDVAARLNRLSEDLRTLSETHDALSPLVTVYMRRVENFEGDDAETLVDQAQMASLWLEKSTRLFVNSIISIYEKININGRKEPETAQAIGDKGK</sequence>
<dbReference type="AlphaFoldDB" id="A0A3B1CAH7"/>
<reference evidence="3" key="1">
    <citation type="submission" date="2018-06" db="EMBL/GenBank/DDBJ databases">
        <authorList>
            <person name="Zhirakovskaya E."/>
        </authorList>
    </citation>
    <scope>NUCLEOTIDE SEQUENCE</scope>
</reference>
<proteinExistence type="predicted"/>
<protein>
    <submittedName>
        <fullName evidence="3">ADP-heptose--lipooligosaccharide heptosyltransferase II</fullName>
        <ecNumber evidence="3">2.4.1.-</ecNumber>
    </submittedName>
</protein>
<dbReference type="InterPro" id="IPR051199">
    <property type="entry name" value="LPS_LOS_Heptosyltrfase"/>
</dbReference>
<dbReference type="InterPro" id="IPR002201">
    <property type="entry name" value="Glyco_trans_9"/>
</dbReference>
<keyword evidence="1 3" id="KW-0328">Glycosyltransferase</keyword>
<dbReference type="GO" id="GO:0008713">
    <property type="term" value="F:ADP-heptose-lipopolysaccharide heptosyltransferase activity"/>
    <property type="evidence" value="ECO:0007669"/>
    <property type="project" value="TreeGrafter"/>
</dbReference>
<dbReference type="EMBL" id="UOGE01000068">
    <property type="protein sequence ID" value="VAX21663.1"/>
    <property type="molecule type" value="Genomic_DNA"/>
</dbReference>
<dbReference type="Pfam" id="PF01075">
    <property type="entry name" value="Glyco_transf_9"/>
    <property type="match status" value="1"/>
</dbReference>
<dbReference type="PANTHER" id="PTHR30160">
    <property type="entry name" value="TETRAACYLDISACCHARIDE 4'-KINASE-RELATED"/>
    <property type="match status" value="1"/>
</dbReference>
<evidence type="ECO:0000256" key="1">
    <source>
        <dbReference type="ARBA" id="ARBA00022676"/>
    </source>
</evidence>
<accession>A0A3B1CAH7</accession>
<dbReference type="SUPFAM" id="SSF53756">
    <property type="entry name" value="UDP-Glycosyltransferase/glycogen phosphorylase"/>
    <property type="match status" value="1"/>
</dbReference>
<dbReference type="CDD" id="cd03789">
    <property type="entry name" value="GT9_LPS_heptosyltransferase"/>
    <property type="match status" value="1"/>
</dbReference>
<name>A0A3B1CAH7_9ZZZZ</name>
<dbReference type="GO" id="GO:0009244">
    <property type="term" value="P:lipopolysaccharide core region biosynthetic process"/>
    <property type="evidence" value="ECO:0007669"/>
    <property type="project" value="TreeGrafter"/>
</dbReference>
<keyword evidence="2 3" id="KW-0808">Transferase</keyword>
<evidence type="ECO:0000256" key="2">
    <source>
        <dbReference type="ARBA" id="ARBA00022679"/>
    </source>
</evidence>
<dbReference type="Gene3D" id="3.40.50.2000">
    <property type="entry name" value="Glycogen Phosphorylase B"/>
    <property type="match status" value="2"/>
</dbReference>
<evidence type="ECO:0000313" key="3">
    <source>
        <dbReference type="EMBL" id="VAX21663.1"/>
    </source>
</evidence>
<gene>
    <name evidence="3" type="ORF">MNBD_NITROSPINAE02-788</name>
</gene>
<dbReference type="EC" id="2.4.1.-" evidence="3"/>